<organism evidence="4 5">
    <name type="scientific">Clostridium aromativorans</name>
    <dbReference type="NCBI Taxonomy" id="2836848"/>
    <lineage>
        <taxon>Bacteria</taxon>
        <taxon>Bacillati</taxon>
        <taxon>Bacillota</taxon>
        <taxon>Clostridia</taxon>
        <taxon>Eubacteriales</taxon>
        <taxon>Clostridiaceae</taxon>
        <taxon>Clostridium</taxon>
    </lineage>
</organism>
<keyword evidence="5" id="KW-1185">Reference proteome</keyword>
<dbReference type="Pfam" id="PF03888">
    <property type="entry name" value="MucB_RseB"/>
    <property type="match status" value="1"/>
</dbReference>
<keyword evidence="2" id="KW-1133">Transmembrane helix</keyword>
<evidence type="ECO:0000259" key="3">
    <source>
        <dbReference type="Pfam" id="PF03888"/>
    </source>
</evidence>
<accession>A0ABS8N1Z0</accession>
<dbReference type="Gene3D" id="2.50.20.10">
    <property type="entry name" value="Lipoprotein localisation LolA/LolB/LppX"/>
    <property type="match status" value="1"/>
</dbReference>
<evidence type="ECO:0000256" key="2">
    <source>
        <dbReference type="SAM" id="Phobius"/>
    </source>
</evidence>
<keyword evidence="2" id="KW-0812">Transmembrane</keyword>
<dbReference type="RefSeq" id="WP_229980798.1">
    <property type="nucleotide sequence ID" value="NZ_JAJJPB010000002.1"/>
</dbReference>
<feature type="region of interest" description="Disordered" evidence="1">
    <location>
        <begin position="1"/>
        <end position="29"/>
    </location>
</feature>
<reference evidence="4" key="1">
    <citation type="submission" date="2021-11" db="EMBL/GenBank/DDBJ databases">
        <authorList>
            <person name="Qingchun L."/>
            <person name="Dong Z."/>
            <person name="Zongwei Q."/>
            <person name="Jia Z."/>
            <person name="Duotao L."/>
        </authorList>
    </citation>
    <scope>NUCLEOTIDE SEQUENCE</scope>
    <source>
        <strain evidence="4">WLY-B-L2</strain>
    </source>
</reference>
<comment type="caution">
    <text evidence="4">The sequence shown here is derived from an EMBL/GenBank/DDBJ whole genome shotgun (WGS) entry which is preliminary data.</text>
</comment>
<sequence length="554" mass="62047">MNENEKKLSDYIDSLNKEKKPREHENMTEAPEMEELFKTVRLVRSLKEPSLPEDEYGEKLAEAAGNRLLYIKNSRKKRKKWLLTIASAAAVSLIIILNLTLPFGRNNMTYAMEKAFEEVKAYHGFLEIVEINGAGKSIMQSKMEVWADREGRYYVKGLDGPQKNLITVNNGQNKWQIQPEQKEVNIFSAFPDSYSFTFEIGKEIDDVKNALKTKIIGDGTISGRSATIMEVTPQGGSPYKIWVDKDTKMPLQKQTSMENSIQYKMYYTSIGFTNSIPKKLLSYTLPEGFKEIDTNSQQIVGSLEDAKKITGFTPKVPKNIPASFTQDNITVASDSKVVKILYISMDNKNKVEILQKKSSSEFKPVSTAVIGRINNSAAEIQSPVQNEVGILQGIDSYAGSTDINSVRWQLNGFEYAVVGNSSLEELKLFIKGLTNGIVDLPSSKRGNLAKPEVKVPVDLKIEQAEQKNADRGHSPWKLDPVFTSQVFVSLKISPEGIQGDYPIKYEELNVLKNTGIDAVVEVGGKNTPIRKVYLKKLIRQDSTGIWTVVGYDPT</sequence>
<dbReference type="PANTHER" id="PTHR37507">
    <property type="entry name" value="SPORULATION PROTEIN YDCC"/>
    <property type="match status" value="1"/>
</dbReference>
<dbReference type="EMBL" id="JAJJPB010000002">
    <property type="protein sequence ID" value="MCC9293824.1"/>
    <property type="molecule type" value="Genomic_DNA"/>
</dbReference>
<keyword evidence="2" id="KW-0472">Membrane</keyword>
<dbReference type="SUPFAM" id="SSF89392">
    <property type="entry name" value="Prokaryotic lipoproteins and lipoprotein localization factors"/>
    <property type="match status" value="1"/>
</dbReference>
<dbReference type="Proteomes" id="UP001165422">
    <property type="component" value="Unassembled WGS sequence"/>
</dbReference>
<proteinExistence type="predicted"/>
<evidence type="ECO:0000313" key="4">
    <source>
        <dbReference type="EMBL" id="MCC9293824.1"/>
    </source>
</evidence>
<name>A0ABS8N1Z0_9CLOT</name>
<feature type="compositionally biased region" description="Basic and acidic residues" evidence="1">
    <location>
        <begin position="1"/>
        <end position="27"/>
    </location>
</feature>
<feature type="transmembrane region" description="Helical" evidence="2">
    <location>
        <begin position="81"/>
        <end position="101"/>
    </location>
</feature>
<dbReference type="InterPro" id="IPR029046">
    <property type="entry name" value="LolA/LolB/LppX"/>
</dbReference>
<gene>
    <name evidence="4" type="ORF">LN736_02930</name>
</gene>
<protein>
    <recommendedName>
        <fullName evidence="3">MucB/RseB N-terminal domain-containing protein</fullName>
    </recommendedName>
</protein>
<evidence type="ECO:0000313" key="5">
    <source>
        <dbReference type="Proteomes" id="UP001165422"/>
    </source>
</evidence>
<dbReference type="PANTHER" id="PTHR37507:SF2">
    <property type="entry name" value="SPORULATION PROTEIN YDCC"/>
    <property type="match status" value="1"/>
</dbReference>
<dbReference type="InterPro" id="IPR033434">
    <property type="entry name" value="MucB/RseB_N"/>
</dbReference>
<evidence type="ECO:0000256" key="1">
    <source>
        <dbReference type="SAM" id="MobiDB-lite"/>
    </source>
</evidence>
<feature type="domain" description="MucB/RseB N-terminal" evidence="3">
    <location>
        <begin position="152"/>
        <end position="257"/>
    </location>
</feature>
<dbReference type="InterPro" id="IPR052944">
    <property type="entry name" value="Sporulation_related"/>
</dbReference>